<evidence type="ECO:0000256" key="7">
    <source>
        <dbReference type="PIRSR" id="PIRSR001123-2"/>
    </source>
</evidence>
<dbReference type="AlphaFoldDB" id="A0A2S6FWX5"/>
<sequence>MDILLDKLIKAFGVSGHEDEVKRVIEKEVETMGFNIKEDNMGNLIVKIAEESLENKEKFMLCAHMDTIGIIANYIDDNGFIRVGALGNFEASNMVNNFVTFENGTIGRICSGKKGSDMEDLFIDLGVKGREEALNLVKEGNVAKFNGAVLEIGDNIVAPYMDNRVGVYILLKVLKDICEKSKENKEYIKTLDKEYYFVFSTQNKLGARGARAAAYNINPDGAIVIDVEGAFDYPNGKGNISLGKGPIIKVIDRTLIVHHEIKDMLEKAATKSDIKTQYLVGEEGTDGGTIHKEGSGVKTGVLSVPCRYIHTNEEMINVKDLNNSIKLVSELI</sequence>
<protein>
    <submittedName>
        <fullName evidence="8">Endoglucanase</fullName>
    </submittedName>
</protein>
<dbReference type="SUPFAM" id="SSF53187">
    <property type="entry name" value="Zn-dependent exopeptidases"/>
    <property type="match status" value="1"/>
</dbReference>
<dbReference type="GO" id="GO:0004177">
    <property type="term" value="F:aminopeptidase activity"/>
    <property type="evidence" value="ECO:0007669"/>
    <property type="project" value="UniProtKB-UniRule"/>
</dbReference>
<keyword evidence="5" id="KW-0378">Hydrolase</keyword>
<comment type="cofactor">
    <cofactor evidence="7">
        <name>a divalent metal cation</name>
        <dbReference type="ChEBI" id="CHEBI:60240"/>
    </cofactor>
    <text evidence="7">Binds 2 divalent metal cations per subunit.</text>
</comment>
<keyword evidence="3" id="KW-0645">Protease</keyword>
<comment type="caution">
    <text evidence="8">The sequence shown here is derived from an EMBL/GenBank/DDBJ whole genome shotgun (WGS) entry which is preliminary data.</text>
</comment>
<dbReference type="OrthoDB" id="9772053at2"/>
<proteinExistence type="inferred from homology"/>
<dbReference type="Proteomes" id="UP000239863">
    <property type="component" value="Unassembled WGS sequence"/>
</dbReference>
<dbReference type="SUPFAM" id="SSF101821">
    <property type="entry name" value="Aminopeptidase/glucanase lid domain"/>
    <property type="match status" value="1"/>
</dbReference>
<evidence type="ECO:0000313" key="9">
    <source>
        <dbReference type="Proteomes" id="UP000239863"/>
    </source>
</evidence>
<organism evidence="8 9">
    <name type="scientific">Clostridium algidicarnis DSM 15099</name>
    <dbReference type="NCBI Taxonomy" id="1121295"/>
    <lineage>
        <taxon>Bacteria</taxon>
        <taxon>Bacillati</taxon>
        <taxon>Bacillota</taxon>
        <taxon>Clostridia</taxon>
        <taxon>Eubacteriales</taxon>
        <taxon>Clostridiaceae</taxon>
        <taxon>Clostridium</taxon>
    </lineage>
</organism>
<dbReference type="GO" id="GO:0046872">
    <property type="term" value="F:metal ion binding"/>
    <property type="evidence" value="ECO:0007669"/>
    <property type="project" value="UniProtKB-UniRule"/>
</dbReference>
<reference evidence="8 9" key="1">
    <citation type="submission" date="2018-02" db="EMBL/GenBank/DDBJ databases">
        <title>Genomic Encyclopedia of Archaeal and Bacterial Type Strains, Phase II (KMG-II): from individual species to whole genera.</title>
        <authorList>
            <person name="Goeker M."/>
        </authorList>
    </citation>
    <scope>NUCLEOTIDE SEQUENCE [LARGE SCALE GENOMIC DNA]</scope>
    <source>
        <strain evidence="8 9">DSM 15099</strain>
    </source>
</reference>
<keyword evidence="4 7" id="KW-0479">Metal-binding</keyword>
<dbReference type="RefSeq" id="WP_104410026.1">
    <property type="nucleotide sequence ID" value="NZ_PTIS01000010.1"/>
</dbReference>
<dbReference type="PANTHER" id="PTHR32481">
    <property type="entry name" value="AMINOPEPTIDASE"/>
    <property type="match status" value="1"/>
</dbReference>
<dbReference type="PANTHER" id="PTHR32481:SF0">
    <property type="entry name" value="AMINOPEPTIDASE YPDE-RELATED"/>
    <property type="match status" value="1"/>
</dbReference>
<evidence type="ECO:0000313" key="8">
    <source>
        <dbReference type="EMBL" id="PPK48050.1"/>
    </source>
</evidence>
<dbReference type="Pfam" id="PF05343">
    <property type="entry name" value="Peptidase_M42"/>
    <property type="match status" value="1"/>
</dbReference>
<accession>A0A2S6FWX5</accession>
<dbReference type="PIRSF" id="PIRSF001123">
    <property type="entry name" value="PepA_GA"/>
    <property type="match status" value="1"/>
</dbReference>
<evidence type="ECO:0000256" key="5">
    <source>
        <dbReference type="ARBA" id="ARBA00022801"/>
    </source>
</evidence>
<comment type="similarity">
    <text evidence="1 6">Belongs to the peptidase M42 family.</text>
</comment>
<feature type="binding site" evidence="7">
    <location>
        <position position="162"/>
    </location>
    <ligand>
        <name>Zn(2+)</name>
        <dbReference type="ChEBI" id="CHEBI:29105"/>
        <label>2</label>
    </ligand>
</feature>
<feature type="binding site" evidence="7">
    <location>
        <position position="226"/>
    </location>
    <ligand>
        <name>Zn(2+)</name>
        <dbReference type="ChEBI" id="CHEBI:29105"/>
        <label>1</label>
    </ligand>
</feature>
<gene>
    <name evidence="8" type="ORF">BD821_11014</name>
</gene>
<dbReference type="InterPro" id="IPR023367">
    <property type="entry name" value="Peptidase_M42_dom2"/>
</dbReference>
<dbReference type="Gene3D" id="3.40.630.10">
    <property type="entry name" value="Zn peptidases"/>
    <property type="match status" value="1"/>
</dbReference>
<feature type="binding site" evidence="7">
    <location>
        <position position="162"/>
    </location>
    <ligand>
        <name>Zn(2+)</name>
        <dbReference type="ChEBI" id="CHEBI:29105"/>
        <label>1</label>
    </ligand>
</feature>
<evidence type="ECO:0000256" key="6">
    <source>
        <dbReference type="PIRNR" id="PIRNR001123"/>
    </source>
</evidence>
<dbReference type="GO" id="GO:0006508">
    <property type="term" value="P:proteolysis"/>
    <property type="evidence" value="ECO:0007669"/>
    <property type="project" value="UniProtKB-KW"/>
</dbReference>
<evidence type="ECO:0000256" key="3">
    <source>
        <dbReference type="ARBA" id="ARBA00022670"/>
    </source>
</evidence>
<feature type="binding site" evidence="7">
    <location>
        <position position="310"/>
    </location>
    <ligand>
        <name>Zn(2+)</name>
        <dbReference type="ChEBI" id="CHEBI:29105"/>
        <label>2</label>
    </ligand>
</feature>
<dbReference type="InterPro" id="IPR008007">
    <property type="entry name" value="Peptidase_M42"/>
</dbReference>
<dbReference type="Gene3D" id="2.40.30.40">
    <property type="entry name" value="Peptidase M42, domain 2"/>
    <property type="match status" value="1"/>
</dbReference>
<feature type="binding site" evidence="7">
    <location>
        <position position="64"/>
    </location>
    <ligand>
        <name>Zn(2+)</name>
        <dbReference type="ChEBI" id="CHEBI:29105"/>
        <label>1</label>
    </ligand>
</feature>
<dbReference type="EMBL" id="PTIS01000010">
    <property type="protein sequence ID" value="PPK48050.1"/>
    <property type="molecule type" value="Genomic_DNA"/>
</dbReference>
<evidence type="ECO:0000256" key="4">
    <source>
        <dbReference type="ARBA" id="ARBA00022723"/>
    </source>
</evidence>
<dbReference type="STRING" id="37659.GCA_000703125_01196"/>
<name>A0A2S6FWX5_9CLOT</name>
<evidence type="ECO:0000256" key="2">
    <source>
        <dbReference type="ARBA" id="ARBA00022438"/>
    </source>
</evidence>
<evidence type="ECO:0000256" key="1">
    <source>
        <dbReference type="ARBA" id="ARBA00006272"/>
    </source>
</evidence>
<dbReference type="InterPro" id="IPR051464">
    <property type="entry name" value="Peptidase_M42_aminopept"/>
</dbReference>
<keyword evidence="2" id="KW-0031">Aminopeptidase</keyword>